<sequence length="510" mass="55351">MAFAITVTHGLILLCEILLLLASLSLTEEVPCNSSDYKLVQIAFSSVTGFDLEFLGSNFTVNCSDRIREIKLPSKNLRGSVSWMQLKNLTELKTLDLSNNSLQGSIPGSFWLMPSVTHLDLSANDFGGMVGSLSKSQIPHLPLQLLNLSANRFTNSFNLSSFKDLRVLDLSNNKISESDVLSQISGLSNLIKLSLAGNNLQSLPSSVRALSGIQYMDLSNCNISGSIKPLSSLGSLTHLDISHNSMSGSFISDFPCISNLKFLNVSVNNFSGPIRSDIFKRFGVSAFIQSGICSSEFNSTCLPNPHKNQTHPKPSTKAKPTTNSRAKTKHKSRKGTNIAIIASLSSASFILALVIAVTCLYRRRRNATISKKWAIPKPPFTVKIEKSGPFSFETDSGTWVADIKEPSSVAVVMFEKPLISLTFSDLIAATGHFSKESQLAEAARSGPLYRVVLPGDMHVAIKVLENAREMDNVEAVAKLEELGRLKHPNVMPLLGYCIAGTSTLPSLPSL</sequence>
<feature type="transmembrane region" description="Helical" evidence="4">
    <location>
        <begin position="338"/>
        <end position="361"/>
    </location>
</feature>
<keyword evidence="4" id="KW-1133">Transmembrane helix</keyword>
<dbReference type="InterPro" id="IPR011009">
    <property type="entry name" value="Kinase-like_dom_sf"/>
</dbReference>
<dbReference type="InterPro" id="IPR003591">
    <property type="entry name" value="Leu-rich_rpt_typical-subtyp"/>
</dbReference>
<dbReference type="InterPro" id="IPR050994">
    <property type="entry name" value="At_inactive_RLKs"/>
</dbReference>
<feature type="domain" description="Disease resistance R13L4/SHOC-2-like LRR" evidence="6">
    <location>
        <begin position="152"/>
        <end position="265"/>
    </location>
</feature>
<evidence type="ECO:0000256" key="2">
    <source>
        <dbReference type="ARBA" id="ARBA00022737"/>
    </source>
</evidence>
<organism evidence="7 8">
    <name type="scientific">Amborella trichopoda</name>
    <dbReference type="NCBI Taxonomy" id="13333"/>
    <lineage>
        <taxon>Eukaryota</taxon>
        <taxon>Viridiplantae</taxon>
        <taxon>Streptophyta</taxon>
        <taxon>Embryophyta</taxon>
        <taxon>Tracheophyta</taxon>
        <taxon>Spermatophyta</taxon>
        <taxon>Magnoliopsida</taxon>
        <taxon>Amborellales</taxon>
        <taxon>Amborellaceae</taxon>
        <taxon>Amborella</taxon>
    </lineage>
</organism>
<dbReference type="SUPFAM" id="SSF56112">
    <property type="entry name" value="Protein kinase-like (PK-like)"/>
    <property type="match status" value="1"/>
</dbReference>
<keyword evidence="2" id="KW-0677">Repeat</keyword>
<dbReference type="Gramene" id="ERM97672">
    <property type="protein sequence ID" value="ERM97672"/>
    <property type="gene ID" value="AMTR_s00130p00107330"/>
</dbReference>
<evidence type="ECO:0000256" key="5">
    <source>
        <dbReference type="SAM" id="SignalP"/>
    </source>
</evidence>
<dbReference type="PANTHER" id="PTHR48010:SF96">
    <property type="entry name" value="OS05G0595800 PROTEIN"/>
    <property type="match status" value="1"/>
</dbReference>
<feature type="signal peptide" evidence="5">
    <location>
        <begin position="1"/>
        <end position="27"/>
    </location>
</feature>
<evidence type="ECO:0000313" key="7">
    <source>
        <dbReference type="EMBL" id="ERM97672.1"/>
    </source>
</evidence>
<reference evidence="8" key="1">
    <citation type="journal article" date="2013" name="Science">
        <title>The Amborella genome and the evolution of flowering plants.</title>
        <authorList>
            <consortium name="Amborella Genome Project"/>
        </authorList>
    </citation>
    <scope>NUCLEOTIDE SEQUENCE [LARGE SCALE GENOMIC DNA]</scope>
</reference>
<dbReference type="OMA" id="VAIKVHE"/>
<evidence type="ECO:0000259" key="6">
    <source>
        <dbReference type="Pfam" id="PF23598"/>
    </source>
</evidence>
<evidence type="ECO:0000313" key="8">
    <source>
        <dbReference type="Proteomes" id="UP000017836"/>
    </source>
</evidence>
<keyword evidence="8" id="KW-1185">Reference proteome</keyword>
<dbReference type="FunFam" id="3.30.200.20:FF:000466">
    <property type="entry name" value="Putative LRR receptor-like serine/threonine-protein kinase"/>
    <property type="match status" value="1"/>
</dbReference>
<dbReference type="InterPro" id="IPR001611">
    <property type="entry name" value="Leu-rich_rpt"/>
</dbReference>
<dbReference type="PROSITE" id="PS51450">
    <property type="entry name" value="LRR"/>
    <property type="match status" value="3"/>
</dbReference>
<dbReference type="Proteomes" id="UP000017836">
    <property type="component" value="Unassembled WGS sequence"/>
</dbReference>
<proteinExistence type="predicted"/>
<name>W1NPG1_AMBTC</name>
<dbReference type="PANTHER" id="PTHR48010">
    <property type="entry name" value="OS05G0588300 PROTEIN"/>
    <property type="match status" value="1"/>
</dbReference>
<dbReference type="Gene3D" id="3.30.200.20">
    <property type="entry name" value="Phosphorylase Kinase, domain 1"/>
    <property type="match status" value="1"/>
</dbReference>
<dbReference type="Pfam" id="PF23598">
    <property type="entry name" value="LRR_14"/>
    <property type="match status" value="1"/>
</dbReference>
<keyword evidence="4" id="KW-0812">Transmembrane</keyword>
<feature type="region of interest" description="Disordered" evidence="3">
    <location>
        <begin position="303"/>
        <end position="332"/>
    </location>
</feature>
<dbReference type="InterPro" id="IPR032675">
    <property type="entry name" value="LRR_dom_sf"/>
</dbReference>
<feature type="chain" id="PRO_5004807817" description="Disease resistance R13L4/SHOC-2-like LRR domain-containing protein" evidence="5">
    <location>
        <begin position="28"/>
        <end position="510"/>
    </location>
</feature>
<evidence type="ECO:0000256" key="1">
    <source>
        <dbReference type="ARBA" id="ARBA00022614"/>
    </source>
</evidence>
<dbReference type="AlphaFoldDB" id="W1NPG1"/>
<dbReference type="eggNOG" id="ENOG502QSF1">
    <property type="taxonomic scope" value="Eukaryota"/>
</dbReference>
<dbReference type="Gene3D" id="3.80.10.10">
    <property type="entry name" value="Ribonuclease Inhibitor"/>
    <property type="match status" value="2"/>
</dbReference>
<dbReference type="Pfam" id="PF13855">
    <property type="entry name" value="LRR_8"/>
    <property type="match status" value="1"/>
</dbReference>
<dbReference type="EMBL" id="KI395898">
    <property type="protein sequence ID" value="ERM97672.1"/>
    <property type="molecule type" value="Genomic_DNA"/>
</dbReference>
<dbReference type="STRING" id="13333.W1NPG1"/>
<dbReference type="PRINTS" id="PR00019">
    <property type="entry name" value="LEURICHRPT"/>
</dbReference>
<dbReference type="InterPro" id="IPR055414">
    <property type="entry name" value="LRR_R13L4/SHOC2-like"/>
</dbReference>
<gene>
    <name evidence="7" type="ORF">AMTR_s00130p00107330</name>
</gene>
<evidence type="ECO:0000256" key="4">
    <source>
        <dbReference type="SAM" id="Phobius"/>
    </source>
</evidence>
<evidence type="ECO:0000256" key="3">
    <source>
        <dbReference type="SAM" id="MobiDB-lite"/>
    </source>
</evidence>
<protein>
    <recommendedName>
        <fullName evidence="6">Disease resistance R13L4/SHOC-2-like LRR domain-containing protein</fullName>
    </recommendedName>
</protein>
<dbReference type="SUPFAM" id="SSF52058">
    <property type="entry name" value="L domain-like"/>
    <property type="match status" value="1"/>
</dbReference>
<accession>W1NPG1</accession>
<dbReference type="HOGENOM" id="CLU_000288_92_6_1"/>
<keyword evidence="1" id="KW-0433">Leucine-rich repeat</keyword>
<keyword evidence="4" id="KW-0472">Membrane</keyword>
<keyword evidence="5" id="KW-0732">Signal</keyword>
<dbReference type="SMART" id="SM00369">
    <property type="entry name" value="LRR_TYP"/>
    <property type="match status" value="3"/>
</dbReference>